<evidence type="ECO:0000256" key="4">
    <source>
        <dbReference type="ARBA" id="ARBA00023163"/>
    </source>
</evidence>
<dbReference type="InterPro" id="IPR036390">
    <property type="entry name" value="WH_DNA-bd_sf"/>
</dbReference>
<dbReference type="PROSITE" id="PS50931">
    <property type="entry name" value="HTH_LYSR"/>
    <property type="match status" value="1"/>
</dbReference>
<dbReference type="EMBL" id="DXEU01000029">
    <property type="protein sequence ID" value="HIX51510.1"/>
    <property type="molecule type" value="Genomic_DNA"/>
</dbReference>
<keyword evidence="4" id="KW-0804">Transcription</keyword>
<dbReference type="Pfam" id="PF00126">
    <property type="entry name" value="HTH_1"/>
    <property type="match status" value="1"/>
</dbReference>
<accession>A0A9D1W3B7</accession>
<dbReference type="GO" id="GO:0000976">
    <property type="term" value="F:transcription cis-regulatory region binding"/>
    <property type="evidence" value="ECO:0007669"/>
    <property type="project" value="TreeGrafter"/>
</dbReference>
<comment type="caution">
    <text evidence="6">The sequence shown here is derived from an EMBL/GenBank/DDBJ whole genome shotgun (WGS) entry which is preliminary data.</text>
</comment>
<feature type="domain" description="HTH lysR-type" evidence="5">
    <location>
        <begin position="18"/>
        <end position="60"/>
    </location>
</feature>
<evidence type="ECO:0000256" key="2">
    <source>
        <dbReference type="ARBA" id="ARBA00023015"/>
    </source>
</evidence>
<dbReference type="InterPro" id="IPR036388">
    <property type="entry name" value="WH-like_DNA-bd_sf"/>
</dbReference>
<protein>
    <submittedName>
        <fullName evidence="6">LysR family transcriptional regulator</fullName>
    </submittedName>
</protein>
<dbReference type="FunFam" id="1.10.10.10:FF:000001">
    <property type="entry name" value="LysR family transcriptional regulator"/>
    <property type="match status" value="1"/>
</dbReference>
<dbReference type="PRINTS" id="PR00039">
    <property type="entry name" value="HTHLYSR"/>
</dbReference>
<keyword evidence="2" id="KW-0805">Transcription regulation</keyword>
<dbReference type="InterPro" id="IPR005119">
    <property type="entry name" value="LysR_subst-bd"/>
</dbReference>
<dbReference type="SUPFAM" id="SSF53850">
    <property type="entry name" value="Periplasmic binding protein-like II"/>
    <property type="match status" value="1"/>
</dbReference>
<evidence type="ECO:0000256" key="1">
    <source>
        <dbReference type="ARBA" id="ARBA00009437"/>
    </source>
</evidence>
<dbReference type="PANTHER" id="PTHR30126">
    <property type="entry name" value="HTH-TYPE TRANSCRIPTIONAL REGULATOR"/>
    <property type="match status" value="1"/>
</dbReference>
<organism evidence="6 7">
    <name type="scientific">Candidatus Lachnoclostridium stercoripullorum</name>
    <dbReference type="NCBI Taxonomy" id="2838635"/>
    <lineage>
        <taxon>Bacteria</taxon>
        <taxon>Bacillati</taxon>
        <taxon>Bacillota</taxon>
        <taxon>Clostridia</taxon>
        <taxon>Lachnospirales</taxon>
        <taxon>Lachnospiraceae</taxon>
    </lineage>
</organism>
<dbReference type="SUPFAM" id="SSF46785">
    <property type="entry name" value="Winged helix' DNA-binding domain"/>
    <property type="match status" value="1"/>
</dbReference>
<dbReference type="GO" id="GO:0003700">
    <property type="term" value="F:DNA-binding transcription factor activity"/>
    <property type="evidence" value="ECO:0007669"/>
    <property type="project" value="InterPro"/>
</dbReference>
<name>A0A9D1W3B7_9FIRM</name>
<evidence type="ECO:0000259" key="5">
    <source>
        <dbReference type="PROSITE" id="PS50931"/>
    </source>
</evidence>
<evidence type="ECO:0000313" key="6">
    <source>
        <dbReference type="EMBL" id="HIX51510.1"/>
    </source>
</evidence>
<evidence type="ECO:0000256" key="3">
    <source>
        <dbReference type="ARBA" id="ARBA00023125"/>
    </source>
</evidence>
<dbReference type="PANTHER" id="PTHR30126:SF64">
    <property type="entry name" value="HTH-TYPE TRANSCRIPTIONAL REGULATOR CITR"/>
    <property type="match status" value="1"/>
</dbReference>
<gene>
    <name evidence="6" type="ORF">IAA28_01740</name>
</gene>
<keyword evidence="3" id="KW-0238">DNA-binding</keyword>
<dbReference type="CDD" id="cd05466">
    <property type="entry name" value="PBP2_LTTR_substrate"/>
    <property type="match status" value="1"/>
</dbReference>
<dbReference type="InterPro" id="IPR000847">
    <property type="entry name" value="LysR_HTH_N"/>
</dbReference>
<dbReference type="Gene3D" id="3.40.190.290">
    <property type="match status" value="1"/>
</dbReference>
<reference evidence="6" key="2">
    <citation type="submission" date="2021-04" db="EMBL/GenBank/DDBJ databases">
        <authorList>
            <person name="Gilroy R."/>
        </authorList>
    </citation>
    <scope>NUCLEOTIDE SEQUENCE</scope>
    <source>
        <strain evidence="6">ChiGjej4B4-12881</strain>
    </source>
</reference>
<proteinExistence type="inferred from homology"/>
<dbReference type="Gene3D" id="1.10.10.10">
    <property type="entry name" value="Winged helix-like DNA-binding domain superfamily/Winged helix DNA-binding domain"/>
    <property type="match status" value="1"/>
</dbReference>
<dbReference type="Pfam" id="PF03466">
    <property type="entry name" value="LysR_substrate"/>
    <property type="match status" value="1"/>
</dbReference>
<sequence length="300" mass="33944">MNGNLEYYKVFYYVEKMGSITAASEALCISQPAVSQAVKQLERSLDTILFIRTAKGVRLTEEGRTLASYVERGMENFIKGEEALERLKNLEMGDVRIGASDMTLRFYLLPYLERFHEEYPGIHVNVSNGPTPETIGLLERGDIDFAVVSTPFELAPGFQAQPVKTIRNIFVAGNHFSHLRGRKLDYSCLLENPCIFLEKRTSTRAFMDDFLAKKGIAPKPEFDLAISDMVVQFAIRNLGIGCVEEEFALGALERGEVFRLEFEEEMPERQFCLVTGSRELISIPGRRMLEMMEKGGENLL</sequence>
<evidence type="ECO:0000313" key="7">
    <source>
        <dbReference type="Proteomes" id="UP000886780"/>
    </source>
</evidence>
<dbReference type="AlphaFoldDB" id="A0A9D1W3B7"/>
<comment type="similarity">
    <text evidence="1">Belongs to the LysR transcriptional regulatory family.</text>
</comment>
<dbReference type="Proteomes" id="UP000886780">
    <property type="component" value="Unassembled WGS sequence"/>
</dbReference>
<reference evidence="6" key="1">
    <citation type="journal article" date="2021" name="PeerJ">
        <title>Extensive microbial diversity within the chicken gut microbiome revealed by metagenomics and culture.</title>
        <authorList>
            <person name="Gilroy R."/>
            <person name="Ravi A."/>
            <person name="Getino M."/>
            <person name="Pursley I."/>
            <person name="Horton D.L."/>
            <person name="Alikhan N.F."/>
            <person name="Baker D."/>
            <person name="Gharbi K."/>
            <person name="Hall N."/>
            <person name="Watson M."/>
            <person name="Adriaenssens E.M."/>
            <person name="Foster-Nyarko E."/>
            <person name="Jarju S."/>
            <person name="Secka A."/>
            <person name="Antonio M."/>
            <person name="Oren A."/>
            <person name="Chaudhuri R.R."/>
            <person name="La Ragione R."/>
            <person name="Hildebrand F."/>
            <person name="Pallen M.J."/>
        </authorList>
    </citation>
    <scope>NUCLEOTIDE SEQUENCE</scope>
    <source>
        <strain evidence="6">ChiGjej4B4-12881</strain>
    </source>
</reference>